<dbReference type="NCBIfam" id="TIGR00040">
    <property type="entry name" value="yfcE"/>
    <property type="match status" value="1"/>
</dbReference>
<reference evidence="8" key="1">
    <citation type="submission" date="2014-03" db="EMBL/GenBank/DDBJ databases">
        <authorList>
            <person name="Casaregola S."/>
        </authorList>
    </citation>
    <scope>NUCLEOTIDE SEQUENCE [LARGE SCALE GENOMIC DNA]</scope>
    <source>
        <strain evidence="8">CLIB 918</strain>
    </source>
</reference>
<comment type="similarity">
    <text evidence="1 5">Belongs to the VPS29 family.</text>
</comment>
<dbReference type="Gene3D" id="3.60.21.10">
    <property type="match status" value="2"/>
</dbReference>
<dbReference type="GO" id="GO:0015031">
    <property type="term" value="P:protein transport"/>
    <property type="evidence" value="ECO:0007669"/>
    <property type="project" value="UniProtKB-KW"/>
</dbReference>
<dbReference type="CDD" id="cd07394">
    <property type="entry name" value="MPP_Vps29"/>
    <property type="match status" value="1"/>
</dbReference>
<feature type="compositionally biased region" description="Basic and acidic residues" evidence="6">
    <location>
        <begin position="157"/>
        <end position="181"/>
    </location>
</feature>
<evidence type="ECO:0000256" key="3">
    <source>
        <dbReference type="ARBA" id="ARBA00022448"/>
    </source>
</evidence>
<evidence type="ECO:0000256" key="5">
    <source>
        <dbReference type="RuleBase" id="RU362040"/>
    </source>
</evidence>
<keyword evidence="4" id="KW-0653">Protein transport</keyword>
<feature type="domain" description="Calcineurin-like phosphoesterase" evidence="7">
    <location>
        <begin position="1"/>
        <end position="138"/>
    </location>
</feature>
<feature type="region of interest" description="Disordered" evidence="6">
    <location>
        <begin position="153"/>
        <end position="182"/>
    </location>
</feature>
<evidence type="ECO:0000313" key="8">
    <source>
        <dbReference type="EMBL" id="CDO52044.1"/>
    </source>
</evidence>
<sequence length="220" mass="24209">MLVLAIGDLHIPDRASELPAKFKKLLSPGKIGQVLCLGNVTDRTTLKFLEDLSPDYQPVKGQYDDDTTLPLSKVVTHGSLRIGFNSGHTIVPNSDPDALLILARQLDVDILIWGGTHRVEAYQLEGKFFVNPGSATGAFYTGWPDIEDLDDAEDETRDGAKDEKTNGTEEETSNKADEGPKDPIPSFCLLDIQGAVCVLYIYSHVDGEVKVDKISYRKEF</sequence>
<protein>
    <recommendedName>
        <fullName evidence="2 5">Vacuolar protein sorting-associated protein 29</fullName>
    </recommendedName>
</protein>
<dbReference type="EMBL" id="CCBN010000002">
    <property type="protein sequence ID" value="CDO52044.1"/>
    <property type="molecule type" value="Genomic_DNA"/>
</dbReference>
<evidence type="ECO:0000256" key="2">
    <source>
        <dbReference type="ARBA" id="ARBA00017767"/>
    </source>
</evidence>
<dbReference type="GO" id="GO:0042147">
    <property type="term" value="P:retrograde transport, endosome to Golgi"/>
    <property type="evidence" value="ECO:0007669"/>
    <property type="project" value="InterPro"/>
</dbReference>
<evidence type="ECO:0000256" key="6">
    <source>
        <dbReference type="SAM" id="MobiDB-lite"/>
    </source>
</evidence>
<dbReference type="InterPro" id="IPR029052">
    <property type="entry name" value="Metallo-depent_PP-like"/>
</dbReference>
<dbReference type="InterPro" id="IPR000979">
    <property type="entry name" value="Phosphodiesterase_MJ0936/Vps29"/>
</dbReference>
<dbReference type="OrthoDB" id="10258130at2759"/>
<dbReference type="GO" id="GO:0005829">
    <property type="term" value="C:cytosol"/>
    <property type="evidence" value="ECO:0007669"/>
    <property type="project" value="GOC"/>
</dbReference>
<keyword evidence="3" id="KW-0813">Transport</keyword>
<comment type="caution">
    <text evidence="8">The sequence shown here is derived from an EMBL/GenBank/DDBJ whole genome shotgun (WGS) entry which is preliminary data.</text>
</comment>
<dbReference type="Proteomes" id="UP000242525">
    <property type="component" value="Unassembled WGS sequence"/>
</dbReference>
<dbReference type="AlphaFoldDB" id="A0A0J9X4B6"/>
<gene>
    <name evidence="8" type="ORF">BN980_GECA02s05004g</name>
</gene>
<proteinExistence type="inferred from homology"/>
<organism evidence="8 9">
    <name type="scientific">Geotrichum candidum</name>
    <name type="common">Oospora lactis</name>
    <name type="synonym">Dipodascus geotrichum</name>
    <dbReference type="NCBI Taxonomy" id="1173061"/>
    <lineage>
        <taxon>Eukaryota</taxon>
        <taxon>Fungi</taxon>
        <taxon>Dikarya</taxon>
        <taxon>Ascomycota</taxon>
        <taxon>Saccharomycotina</taxon>
        <taxon>Dipodascomycetes</taxon>
        <taxon>Dipodascales</taxon>
        <taxon>Dipodascaceae</taxon>
        <taxon>Geotrichum</taxon>
    </lineage>
</organism>
<evidence type="ECO:0000256" key="1">
    <source>
        <dbReference type="ARBA" id="ARBA00005945"/>
    </source>
</evidence>
<evidence type="ECO:0000256" key="4">
    <source>
        <dbReference type="ARBA" id="ARBA00022927"/>
    </source>
</evidence>
<dbReference type="InterPro" id="IPR024654">
    <property type="entry name" value="Calcineurin-like_PHP_lpxH"/>
</dbReference>
<dbReference type="SUPFAM" id="SSF56300">
    <property type="entry name" value="Metallo-dependent phosphatases"/>
    <property type="match status" value="1"/>
</dbReference>
<dbReference type="STRING" id="1173061.A0A0J9X4B6"/>
<dbReference type="InterPro" id="IPR028661">
    <property type="entry name" value="Vps29"/>
</dbReference>
<evidence type="ECO:0000313" key="9">
    <source>
        <dbReference type="Proteomes" id="UP000242525"/>
    </source>
</evidence>
<dbReference type="Pfam" id="PF12850">
    <property type="entry name" value="Metallophos_2"/>
    <property type="match status" value="1"/>
</dbReference>
<accession>A0A0J9X4B6</accession>
<evidence type="ECO:0000259" key="7">
    <source>
        <dbReference type="Pfam" id="PF12850"/>
    </source>
</evidence>
<dbReference type="PANTHER" id="PTHR11124">
    <property type="entry name" value="VACUOLAR SORTING PROTEIN VPS29"/>
    <property type="match status" value="1"/>
</dbReference>
<dbReference type="GO" id="GO:0030904">
    <property type="term" value="C:retromer complex"/>
    <property type="evidence" value="ECO:0007669"/>
    <property type="project" value="InterPro"/>
</dbReference>
<name>A0A0J9X4B6_GEOCN</name>
<keyword evidence="9" id="KW-1185">Reference proteome</keyword>